<evidence type="ECO:0000313" key="3">
    <source>
        <dbReference type="Proteomes" id="UP001056384"/>
    </source>
</evidence>
<feature type="compositionally biased region" description="Low complexity" evidence="1">
    <location>
        <begin position="83"/>
        <end position="93"/>
    </location>
</feature>
<keyword evidence="3" id="KW-1185">Reference proteome</keyword>
<dbReference type="EMBL" id="CP099418">
    <property type="protein sequence ID" value="USW47540.1"/>
    <property type="molecule type" value="Genomic_DNA"/>
</dbReference>
<organism evidence="2 3">
    <name type="scientific">Septoria linicola</name>
    <dbReference type="NCBI Taxonomy" id="215465"/>
    <lineage>
        <taxon>Eukaryota</taxon>
        <taxon>Fungi</taxon>
        <taxon>Dikarya</taxon>
        <taxon>Ascomycota</taxon>
        <taxon>Pezizomycotina</taxon>
        <taxon>Dothideomycetes</taxon>
        <taxon>Dothideomycetidae</taxon>
        <taxon>Mycosphaerellales</taxon>
        <taxon>Mycosphaerellaceae</taxon>
        <taxon>Septoria</taxon>
    </lineage>
</organism>
<evidence type="ECO:0000256" key="1">
    <source>
        <dbReference type="SAM" id="MobiDB-lite"/>
    </source>
</evidence>
<dbReference type="AlphaFoldDB" id="A0A9Q9AEB4"/>
<feature type="compositionally biased region" description="Polar residues" evidence="1">
    <location>
        <begin position="49"/>
        <end position="75"/>
    </location>
</feature>
<protein>
    <submittedName>
        <fullName evidence="2">Uncharacterized protein</fullName>
    </submittedName>
</protein>
<accession>A0A9Q9AEB4</accession>
<feature type="compositionally biased region" description="Polar residues" evidence="1">
    <location>
        <begin position="1"/>
        <end position="32"/>
    </location>
</feature>
<feature type="compositionally biased region" description="Low complexity" evidence="1">
    <location>
        <begin position="33"/>
        <end position="47"/>
    </location>
</feature>
<name>A0A9Q9AEB4_9PEZI</name>
<reference evidence="2" key="1">
    <citation type="submission" date="2022-06" db="EMBL/GenBank/DDBJ databases">
        <title>Complete genome sequences of two strains of the flax pathogen Septoria linicola.</title>
        <authorList>
            <person name="Lapalu N."/>
            <person name="Simon A."/>
            <person name="Demenou B."/>
            <person name="Paumier D."/>
            <person name="Guillot M.-P."/>
            <person name="Gout L."/>
            <person name="Valade R."/>
        </authorList>
    </citation>
    <scope>NUCLEOTIDE SEQUENCE</scope>
    <source>
        <strain evidence="2">SE15195</strain>
    </source>
</reference>
<proteinExistence type="predicted"/>
<sequence length="152" mass="16001">MSSQQQNVWQARSNQHLRNSNNSSRTPQNRSGTASPNPTTNPTSAPAKQQDNSQPAPRNAWATKQQERSGSNGPAVNSAVAAQPQQQQQQQPQRPGGHHASTGFNVEDATALLKKKSSVAPYKPASGAVVGMSNQAFFAAMAKQVASLEAGG</sequence>
<evidence type="ECO:0000313" key="2">
    <source>
        <dbReference type="EMBL" id="USW47540.1"/>
    </source>
</evidence>
<dbReference type="Proteomes" id="UP001056384">
    <property type="component" value="Chromosome 1"/>
</dbReference>
<gene>
    <name evidence="2" type="ORF">Slin15195_G008590</name>
</gene>
<feature type="region of interest" description="Disordered" evidence="1">
    <location>
        <begin position="1"/>
        <end position="109"/>
    </location>
</feature>